<dbReference type="Gene3D" id="3.10.129.10">
    <property type="entry name" value="Hotdog Thioesterase"/>
    <property type="match status" value="1"/>
</dbReference>
<dbReference type="InterPro" id="IPR050563">
    <property type="entry name" value="4-hydroxybenzoyl-CoA_TE"/>
</dbReference>
<dbReference type="GeneID" id="65537523"/>
<dbReference type="Proteomes" id="UP000186351">
    <property type="component" value="Chromosome"/>
</dbReference>
<dbReference type="KEGG" id="pary:A4V02_11635"/>
<evidence type="ECO:0000313" key="3">
    <source>
        <dbReference type="EMBL" id="ANU64858.2"/>
    </source>
</evidence>
<accession>A0A1Z2XGR2</accession>
<dbReference type="AlphaFoldDB" id="A0A1B1SDE2"/>
<sequence>MKPEIILPTPLNPRVPAPTQPFRTVLPLQIRFNDIDLLGHVNNEMYFAYMDLGKMRYFQEMMDDKLDWRAINTVVANVNCDFYAPTTIDEQICVITAITHIGESSFRLEQRIVDIDTGDVKCIGRTVMVTIDPATGHSVPVDPDWVRRVSEFEGREYR</sequence>
<dbReference type="OrthoDB" id="9791529at2"/>
<dbReference type="PANTHER" id="PTHR31793">
    <property type="entry name" value="4-HYDROXYBENZOYL-COA THIOESTERASE FAMILY MEMBER"/>
    <property type="match status" value="1"/>
</dbReference>
<dbReference type="Proteomes" id="UP000306630">
    <property type="component" value="Unassembled WGS sequence"/>
</dbReference>
<proteinExistence type="inferred from homology"/>
<accession>A0A1B1SDE2</accession>
<name>A0A1B1SDE2_9BACT</name>
<comment type="similarity">
    <text evidence="1">Belongs to the 4-hydroxybenzoyl-CoA thioesterase family.</text>
</comment>
<dbReference type="EMBL" id="SRYD01000010">
    <property type="protein sequence ID" value="TGY75576.1"/>
    <property type="molecule type" value="Genomic_DNA"/>
</dbReference>
<protein>
    <submittedName>
        <fullName evidence="4">Acyl-CoA thioesterase</fullName>
    </submittedName>
</protein>
<dbReference type="SUPFAM" id="SSF54637">
    <property type="entry name" value="Thioesterase/thiol ester dehydrase-isomerase"/>
    <property type="match status" value="1"/>
</dbReference>
<dbReference type="EMBL" id="CP015402">
    <property type="protein sequence ID" value="ANU64858.2"/>
    <property type="molecule type" value="Genomic_DNA"/>
</dbReference>
<keyword evidence="2" id="KW-0378">Hydrolase</keyword>
<organism evidence="3 5">
    <name type="scientific">Muribaculum intestinale</name>
    <dbReference type="NCBI Taxonomy" id="1796646"/>
    <lineage>
        <taxon>Bacteria</taxon>
        <taxon>Pseudomonadati</taxon>
        <taxon>Bacteroidota</taxon>
        <taxon>Bacteroidia</taxon>
        <taxon>Bacteroidales</taxon>
        <taxon>Muribaculaceae</taxon>
        <taxon>Muribaculum</taxon>
    </lineage>
</organism>
<reference evidence="4 6" key="3">
    <citation type="submission" date="2019-04" db="EMBL/GenBank/DDBJ databases">
        <title>Microbes associate with the intestines of laboratory mice.</title>
        <authorList>
            <person name="Navarre W."/>
            <person name="Wong E."/>
            <person name="Huang K."/>
            <person name="Tropini C."/>
            <person name="Ng K."/>
            <person name="Yu B."/>
        </authorList>
    </citation>
    <scope>NUCLEOTIDE SEQUENCE [LARGE SCALE GENOMIC DNA]</scope>
    <source>
        <strain evidence="4 6">NM06_A21</strain>
    </source>
</reference>
<evidence type="ECO:0000256" key="1">
    <source>
        <dbReference type="ARBA" id="ARBA00005953"/>
    </source>
</evidence>
<dbReference type="RefSeq" id="WP_084274122.1">
    <property type="nucleotide sequence ID" value="NZ_CAJTCT010000025.1"/>
</dbReference>
<evidence type="ECO:0000256" key="2">
    <source>
        <dbReference type="ARBA" id="ARBA00022801"/>
    </source>
</evidence>
<keyword evidence="5" id="KW-1185">Reference proteome</keyword>
<dbReference type="InterPro" id="IPR029069">
    <property type="entry name" value="HotDog_dom_sf"/>
</dbReference>
<reference evidence="5" key="1">
    <citation type="submission" date="2016-04" db="EMBL/GenBank/DDBJ databases">
        <title>Complete Genome Sequences of Twelve Strains of a Stable Defined Moderately Diverse Mouse Microbiota 2 (sDMDMm2).</title>
        <authorList>
            <person name="Uchimura Y."/>
            <person name="Wyss M."/>
            <person name="Brugiroux S."/>
            <person name="Limenitakis J.P."/>
            <person name="Stecher B."/>
            <person name="McCoy K.D."/>
            <person name="Macpherson A.J."/>
        </authorList>
    </citation>
    <scope>NUCLEOTIDE SEQUENCE [LARGE SCALE GENOMIC DNA]</scope>
    <source>
        <strain evidence="5">YL27</strain>
    </source>
</reference>
<dbReference type="PANTHER" id="PTHR31793:SF27">
    <property type="entry name" value="NOVEL THIOESTERASE SUPERFAMILY DOMAIN AND SAPOSIN A-TYPE DOMAIN CONTAINING PROTEIN (0610012H03RIK)"/>
    <property type="match status" value="1"/>
</dbReference>
<gene>
    <name evidence="3" type="ORF">A4V02_11635</name>
    <name evidence="4" type="ORF">E5333_03445</name>
</gene>
<dbReference type="CDD" id="cd00586">
    <property type="entry name" value="4HBT"/>
    <property type="match status" value="1"/>
</dbReference>
<dbReference type="Pfam" id="PF13279">
    <property type="entry name" value="4HBT_2"/>
    <property type="match status" value="1"/>
</dbReference>
<dbReference type="GO" id="GO:0047617">
    <property type="term" value="F:fatty acyl-CoA hydrolase activity"/>
    <property type="evidence" value="ECO:0007669"/>
    <property type="project" value="TreeGrafter"/>
</dbReference>
<reference evidence="3" key="2">
    <citation type="submission" date="2017-04" db="EMBL/GenBank/DDBJ databases">
        <title>Complete Genome Sequences of Twelve Strains of a Stable Defined Moderately Diverse Mouse Microbiota 2 (sDMDMm2).</title>
        <authorList>
            <person name="Uchimura Y."/>
            <person name="Wyss M."/>
            <person name="Brugiroux S."/>
            <person name="Limenitakis J.P."/>
            <person name="Stecher B."/>
            <person name="McCoy K.D."/>
            <person name="Macpherson A.J."/>
        </authorList>
    </citation>
    <scope>NUCLEOTIDE SEQUENCE</scope>
    <source>
        <strain evidence="3">YL27</strain>
    </source>
</reference>
<evidence type="ECO:0000313" key="4">
    <source>
        <dbReference type="EMBL" id="TGY75576.1"/>
    </source>
</evidence>
<evidence type="ECO:0000313" key="5">
    <source>
        <dbReference type="Proteomes" id="UP000186351"/>
    </source>
</evidence>
<evidence type="ECO:0000313" key="6">
    <source>
        <dbReference type="Proteomes" id="UP000306630"/>
    </source>
</evidence>
<dbReference type="STRING" id="1796646.A4V02_11635"/>